<gene>
    <name evidence="2" type="ORF">I0Q91_02735</name>
</gene>
<dbReference type="SUPFAM" id="SSF55729">
    <property type="entry name" value="Acyl-CoA N-acyltransferases (Nat)"/>
    <property type="match status" value="1"/>
</dbReference>
<evidence type="ECO:0000259" key="1">
    <source>
        <dbReference type="PROSITE" id="PS51186"/>
    </source>
</evidence>
<dbReference type="EMBL" id="JADPIE010000001">
    <property type="protein sequence ID" value="MBF8435985.1"/>
    <property type="molecule type" value="Genomic_DNA"/>
</dbReference>
<comment type="caution">
    <text evidence="2">The sequence shown here is derived from an EMBL/GenBank/DDBJ whole genome shotgun (WGS) entry which is preliminary data.</text>
</comment>
<dbReference type="CDD" id="cd04301">
    <property type="entry name" value="NAT_SF"/>
    <property type="match status" value="1"/>
</dbReference>
<name>A0A931F5K6_9FIRM</name>
<dbReference type="Proteomes" id="UP000621436">
    <property type="component" value="Unassembled WGS sequence"/>
</dbReference>
<dbReference type="RefSeq" id="WP_270452724.1">
    <property type="nucleotide sequence ID" value="NZ_JADPIE010000001.1"/>
</dbReference>
<proteinExistence type="predicted"/>
<sequence>MEIKYLVDAKEHLPEISIWLYNQWGVYYEDSSPFQWYQDLKSRLNKKEVPTCFVALIDDKPVGTASLIEDDMKTRPELRPWLADVYVLPEEREQGIATQLVSRVNQEVKDIGLDKYYLFTRHATGLYLKLGWEIIENTTYRNKKVDIMVYHLN</sequence>
<feature type="domain" description="N-acetyltransferase" evidence="1">
    <location>
        <begin position="1"/>
        <end position="153"/>
    </location>
</feature>
<organism evidence="2 3">
    <name type="scientific">Halonatronomonas betaini</name>
    <dbReference type="NCBI Taxonomy" id="2778430"/>
    <lineage>
        <taxon>Bacteria</taxon>
        <taxon>Bacillati</taxon>
        <taxon>Bacillota</taxon>
        <taxon>Clostridia</taxon>
        <taxon>Halanaerobiales</taxon>
        <taxon>Halarsenatibacteraceae</taxon>
        <taxon>Halonatronomonas</taxon>
    </lineage>
</organism>
<dbReference type="Pfam" id="PF00583">
    <property type="entry name" value="Acetyltransf_1"/>
    <property type="match status" value="1"/>
</dbReference>
<dbReference type="InterPro" id="IPR000182">
    <property type="entry name" value="GNAT_dom"/>
</dbReference>
<protein>
    <submittedName>
        <fullName evidence="2">GNAT family N-acetyltransferase</fullName>
    </submittedName>
</protein>
<dbReference type="GO" id="GO:0016747">
    <property type="term" value="F:acyltransferase activity, transferring groups other than amino-acyl groups"/>
    <property type="evidence" value="ECO:0007669"/>
    <property type="project" value="InterPro"/>
</dbReference>
<evidence type="ECO:0000313" key="3">
    <source>
        <dbReference type="Proteomes" id="UP000621436"/>
    </source>
</evidence>
<keyword evidence="3" id="KW-1185">Reference proteome</keyword>
<accession>A0A931F5K6</accession>
<dbReference type="Gene3D" id="3.40.630.30">
    <property type="match status" value="1"/>
</dbReference>
<dbReference type="PROSITE" id="PS51186">
    <property type="entry name" value="GNAT"/>
    <property type="match status" value="1"/>
</dbReference>
<dbReference type="AlphaFoldDB" id="A0A931F5K6"/>
<dbReference type="InterPro" id="IPR016181">
    <property type="entry name" value="Acyl_CoA_acyltransferase"/>
</dbReference>
<evidence type="ECO:0000313" key="2">
    <source>
        <dbReference type="EMBL" id="MBF8435985.1"/>
    </source>
</evidence>
<reference evidence="2" key="1">
    <citation type="submission" date="2020-11" db="EMBL/GenBank/DDBJ databases">
        <title>Halonatronomonas betainensis gen. nov., sp. nov. a novel haloalkaliphilic representative of the family Halanaerobiacae capable of betaine degradation.</title>
        <authorList>
            <person name="Boltyanskaya Y."/>
            <person name="Kevbrin V."/>
            <person name="Detkova E."/>
            <person name="Grouzdev D.S."/>
            <person name="Koziaeva V."/>
            <person name="Zhilina T."/>
        </authorList>
    </citation>
    <scope>NUCLEOTIDE SEQUENCE</scope>
    <source>
        <strain evidence="2">Z-7014</strain>
    </source>
</reference>